<evidence type="ECO:0000259" key="1">
    <source>
        <dbReference type="Pfam" id="PF13401"/>
    </source>
</evidence>
<gene>
    <name evidence="2" type="ORF">DYU11_21205</name>
</gene>
<reference evidence="2 3" key="1">
    <citation type="submission" date="2018-08" db="EMBL/GenBank/DDBJ databases">
        <title>Fibrisoma montanum sp. nov., isolated from Danxia mountain soil.</title>
        <authorList>
            <person name="Huang Y."/>
        </authorList>
    </citation>
    <scope>NUCLEOTIDE SEQUENCE [LARGE SCALE GENOMIC DNA]</scope>
    <source>
        <strain evidence="2 3">HYT19</strain>
    </source>
</reference>
<dbReference type="InterPro" id="IPR049945">
    <property type="entry name" value="AAA_22"/>
</dbReference>
<feature type="domain" description="ORC1/DEAH AAA+ ATPase" evidence="1">
    <location>
        <begin position="40"/>
        <end position="172"/>
    </location>
</feature>
<sequence>MEANVISLRDFSISYNSLNNDFSVVRENLIDDIEELTKRGYKIIIIEGNEGSGKTNLLLQYSKKYNQNTFTYFINPSCSSTYKQDYLMEDIGKQLYFYVKSEIPEDNLIIDEGNFTNLLFELLKLNGRKKHPIFFVLDGLDQIEKTDLELLKTTLQALPWNTNNFYFILSGDSKKILNSFNNINQNSTKTLWVTRFTFEECKQFFNINSDNEKRYLRGIYDTWKGHPEDLSQIKAVIDSGVSLEEFANNDSINEKNDLLEILWEKSNLSKSTFDDEIIQTLSILTFNDNVQSIQKISDILNSEFKLIESRLKKLSFLYINNDNVYFSFKSFKSFLSKKLKKYERNASSILINYYTKRNDFDSITNLPSLYDRVKKWSDIIDILSIENFKVVINNSRSFSEIKNQITYGYRASIHLKKSPVDLFTFSLYRSTVIGLQKSDTKEQQIKALVSLGKQDDAFSIISSTSLKEDRLKMLINYVKECKRQRLNIDDLLVEEIKNSLEEVDREYLRENVIEIVIGLAYFLPEFSVKIIEKVSGLKADDNSLEWLLGYVATIVNSNKIDEENEDISVSKNSANSPSNAFLEKFAKSIGFGIADVAEENVINYINEIDSLTDKVYLIRNWIKKNQTASNIYEIIEFAISILLQSSSNQKPTTTILLDILSPLPYIIDDAKVHLLIDKIDELSPIINSPTSDKIKVDALIIESLINFNLEKANERTILLESYINNLTDYSIKVEALAVLWALVFKAEIDGNTNLDDFILDKKYAQDSLINSIKELLESVADHHGELKSVLQIIADKDFDLAISIAEMLNTEERRCLAIEDCFETYTEKNLIKFWDEKTLYQQIKKVTINEIYSNIVYTIFSSAKDQQDDTKNNLKKIETLVPLINKVDDVPLKCALITDAISLLKLEPTEYTNIRPNYNRFIKTLEVHLQTIWNKIDIPWKKTVEGYKICSKLAKYNKVLAEEYYSQAGQISDEYLVDNEFHAKIFLESIRLMIRFYGAIVANDKEYKFDKIESLINQLPSRFEKAQLWSELAVRTKLVNAVELAENIVSKKVIPLVNYFYDKNDKNDYFNILAICASAIHQTQPETLKLYLDNVPTHRKEWIISIVCYTLITKQHELDPYHSTVGHSKFNYQDATEYISLLNNIDSDVELYQHIKRLCYIGKKYSNNFVRIQKVNIHHSLTKLIKNKLPNSTRGIVHDGFSIACEACIEHFNVNTTTQSIINNFDELALRTSKIPNTTDRAYVYGILATECTVVKKKKEFIALAFNEADKILSLKERVATTFRLLEITKEFSREILNERINLINEEIYKLDSSEMFPSFRRLIDITYGVDKTVAQRVISSLDSDPARKKMVIPSNNHFENLELEKTVSNDYTQFSRIKNRKQMSEIAFDLLGELNSNKRLSKDINLCDSIIRSASKIPFLFSLNLFTFYTQNAIKNEGTSKNLLIPFFEAAYSNSRLTFDLICNISDKNNQLTFNQYSHKNSFLAQPGTREAAMKYIGSIIKSSASKEIYIVDPYFSINDITFIKNISEWSYDSKLYVLTSVEAKEEFSNYSFTQAWNNISSEKTPNALFVKASNQFKETPFHDRWILLLDKKIGIRLGTSIKSIGIKKVSDISLMNEDDVLERYENVVLPLMIHRVREYEEHLVKYESFDF</sequence>
<evidence type="ECO:0000313" key="2">
    <source>
        <dbReference type="EMBL" id="RIV20565.1"/>
    </source>
</evidence>
<evidence type="ECO:0000313" key="3">
    <source>
        <dbReference type="Proteomes" id="UP000283523"/>
    </source>
</evidence>
<keyword evidence="3" id="KW-1185">Reference proteome</keyword>
<dbReference type="EMBL" id="QXED01000006">
    <property type="protein sequence ID" value="RIV20565.1"/>
    <property type="molecule type" value="Genomic_DNA"/>
</dbReference>
<keyword evidence="2" id="KW-0067">ATP-binding</keyword>
<dbReference type="Pfam" id="PF13401">
    <property type="entry name" value="AAA_22"/>
    <property type="match status" value="1"/>
</dbReference>
<dbReference type="Gene3D" id="3.40.50.300">
    <property type="entry name" value="P-loop containing nucleotide triphosphate hydrolases"/>
    <property type="match status" value="1"/>
</dbReference>
<dbReference type="RefSeq" id="WP_119669733.1">
    <property type="nucleotide sequence ID" value="NZ_QXED01000006.1"/>
</dbReference>
<comment type="caution">
    <text evidence="2">The sequence shown here is derived from an EMBL/GenBank/DDBJ whole genome shotgun (WGS) entry which is preliminary data.</text>
</comment>
<dbReference type="Proteomes" id="UP000283523">
    <property type="component" value="Unassembled WGS sequence"/>
</dbReference>
<protein>
    <submittedName>
        <fullName evidence="2">ATP-binding protein</fullName>
    </submittedName>
</protein>
<dbReference type="InterPro" id="IPR027417">
    <property type="entry name" value="P-loop_NTPase"/>
</dbReference>
<dbReference type="SUPFAM" id="SSF52540">
    <property type="entry name" value="P-loop containing nucleoside triphosphate hydrolases"/>
    <property type="match status" value="1"/>
</dbReference>
<keyword evidence="2" id="KW-0547">Nucleotide-binding</keyword>
<proteinExistence type="predicted"/>
<accession>A0A418M421</accession>
<organism evidence="2 3">
    <name type="scientific">Fibrisoma montanum</name>
    <dbReference type="NCBI Taxonomy" id="2305895"/>
    <lineage>
        <taxon>Bacteria</taxon>
        <taxon>Pseudomonadati</taxon>
        <taxon>Bacteroidota</taxon>
        <taxon>Cytophagia</taxon>
        <taxon>Cytophagales</taxon>
        <taxon>Spirosomataceae</taxon>
        <taxon>Fibrisoma</taxon>
    </lineage>
</organism>
<dbReference type="GO" id="GO:0016887">
    <property type="term" value="F:ATP hydrolysis activity"/>
    <property type="evidence" value="ECO:0007669"/>
    <property type="project" value="InterPro"/>
</dbReference>
<dbReference type="OrthoDB" id="7055454at2"/>
<name>A0A418M421_9BACT</name>
<dbReference type="GO" id="GO:0005524">
    <property type="term" value="F:ATP binding"/>
    <property type="evidence" value="ECO:0007669"/>
    <property type="project" value="UniProtKB-KW"/>
</dbReference>